<dbReference type="AlphaFoldDB" id="A0AB34JL83"/>
<dbReference type="PANTHER" id="PTHR32385">
    <property type="entry name" value="MANNOSYL PHOSPHORYLINOSITOL CERAMIDE SYNTHASE"/>
    <property type="match status" value="1"/>
</dbReference>
<feature type="transmembrane region" description="Helical" evidence="3">
    <location>
        <begin position="991"/>
        <end position="1010"/>
    </location>
</feature>
<feature type="compositionally biased region" description="Low complexity" evidence="2">
    <location>
        <begin position="338"/>
        <end position="347"/>
    </location>
</feature>
<evidence type="ECO:0000256" key="2">
    <source>
        <dbReference type="SAM" id="MobiDB-lite"/>
    </source>
</evidence>
<organism evidence="4 5">
    <name type="scientific">Prymnesium parvum</name>
    <name type="common">Toxic golden alga</name>
    <dbReference type="NCBI Taxonomy" id="97485"/>
    <lineage>
        <taxon>Eukaryota</taxon>
        <taxon>Haptista</taxon>
        <taxon>Haptophyta</taxon>
        <taxon>Prymnesiophyceae</taxon>
        <taxon>Prymnesiales</taxon>
        <taxon>Prymnesiaceae</taxon>
        <taxon>Prymnesium</taxon>
    </lineage>
</organism>
<dbReference type="Pfam" id="PF04488">
    <property type="entry name" value="Gly_transf_sug"/>
    <property type="match status" value="1"/>
</dbReference>
<dbReference type="Proteomes" id="UP001515480">
    <property type="component" value="Unassembled WGS sequence"/>
</dbReference>
<keyword evidence="3" id="KW-1133">Transmembrane helix</keyword>
<evidence type="ECO:0000313" key="4">
    <source>
        <dbReference type="EMBL" id="KAL1521788.1"/>
    </source>
</evidence>
<feature type="region of interest" description="Disordered" evidence="2">
    <location>
        <begin position="1"/>
        <end position="25"/>
    </location>
</feature>
<dbReference type="GO" id="GO:0000030">
    <property type="term" value="F:mannosyltransferase activity"/>
    <property type="evidence" value="ECO:0007669"/>
    <property type="project" value="TreeGrafter"/>
</dbReference>
<feature type="region of interest" description="Disordered" evidence="2">
    <location>
        <begin position="290"/>
        <end position="360"/>
    </location>
</feature>
<dbReference type="InterPro" id="IPR051706">
    <property type="entry name" value="Glycosyltransferase_domain"/>
</dbReference>
<feature type="transmembrane region" description="Helical" evidence="3">
    <location>
        <begin position="848"/>
        <end position="869"/>
    </location>
</feature>
<dbReference type="InterPro" id="IPR007577">
    <property type="entry name" value="GlycoTrfase_DXD_sugar-bd_CS"/>
</dbReference>
<feature type="compositionally biased region" description="Basic and acidic residues" evidence="2">
    <location>
        <begin position="319"/>
        <end position="337"/>
    </location>
</feature>
<evidence type="ECO:0000313" key="5">
    <source>
        <dbReference type="Proteomes" id="UP001515480"/>
    </source>
</evidence>
<evidence type="ECO:0000256" key="3">
    <source>
        <dbReference type="SAM" id="Phobius"/>
    </source>
</evidence>
<feature type="transmembrane region" description="Helical" evidence="3">
    <location>
        <begin position="906"/>
        <end position="926"/>
    </location>
</feature>
<dbReference type="GO" id="GO:0051999">
    <property type="term" value="P:mannosyl-inositol phosphorylceramide biosynthetic process"/>
    <property type="evidence" value="ECO:0007669"/>
    <property type="project" value="TreeGrafter"/>
</dbReference>
<protein>
    <recommendedName>
        <fullName evidence="6">Initiation-specific alpha-1,6-mannosyltransferase</fullName>
    </recommendedName>
</protein>
<dbReference type="EMBL" id="JBGBPQ010000007">
    <property type="protein sequence ID" value="KAL1521788.1"/>
    <property type="molecule type" value="Genomic_DNA"/>
</dbReference>
<evidence type="ECO:0008006" key="6">
    <source>
        <dbReference type="Google" id="ProtNLM"/>
    </source>
</evidence>
<accession>A0AB34JL83</accession>
<keyword evidence="3" id="KW-0812">Transmembrane</keyword>
<dbReference type="PANTHER" id="PTHR32385:SF15">
    <property type="entry name" value="INOSITOL PHOSPHOCERAMIDE MANNOSYLTRANSFERASE 1"/>
    <property type="match status" value="1"/>
</dbReference>
<dbReference type="InterPro" id="IPR029044">
    <property type="entry name" value="Nucleotide-diphossugar_trans"/>
</dbReference>
<comment type="caution">
    <text evidence="4">The sequence shown here is derived from an EMBL/GenBank/DDBJ whole genome shotgun (WGS) entry which is preliminary data.</text>
</comment>
<evidence type="ECO:0000256" key="1">
    <source>
        <dbReference type="ARBA" id="ARBA00022679"/>
    </source>
</evidence>
<sequence length="1073" mass="116202">MRVATSPGKPSGAAHRRNRSEPISPHHRAALAALPRQGRLSPLRFELPPALTKHTVLADWTSWSTRLLGCVLALLLLLAVATVPRAADPSPHASHRLKEPVLLHQTVPSLNLSSDEVAWRRSWEELGFQLRIADDESCREHIKELVRLTGKATFLQVYDALETGVQRADMWRYAVLYLYGGVYADVDVLAKPHMADLVNENLNRSGVVFVESLPSPWLIGFIARFLYVTDMVRVPQYRNCIMIARRRLPAMRLTLENIVSKFLDPPVQRQPEPTYTLELTGPGIFTDSVKAAMGSPLDPPGSRRKGRQARAAGGVEGAGLKHDVPEPMEPAGEKPDASDALADTAAAGSPISARQEAEEAAAGDEALLHISRLAGHRYFEHVGRGSWKMWRGPDVRGWRSMFTEKARAAKEGKKRSLDPHEVRLLALISLVLLGTVSASLSTAYGRQLCSTYCKLRNSTAERWRLASTSLRAKLQAVLPQQRRAMLSRRLIQCFACLVAVSGLRSQCGARCLNPWRVVGFWLFLFERRLLPRTPPSTAQLGKIATESHLAVVGCGRTLGTSLISSGTLDAVEQIGSYFKTYEVHLLLQLVVRERDNTRNALRAWAVRNPQVKIHQLLVESVKSLPASARSQMGDEQQLALSRLYRAGVATVHALPPRIGHVLMLDTEAPHPFSSAALVEALTWSSRWDGVCATAMEADGIITHVDLANHAVGRPGAGGEAEAVLEEQRRVHDAAVGAGASRVQARSGAVPVQSCASALALYRREAWQSCTRWEAALEATTRRGDAAGNELRELARGGGADISGGDVGGFGGDACKRAELHRCMAAQGHGRLFILPSLAIRLSDPQQDLLYVLLTLAILLPALAPCVAFCKRRLVCSLPSAGPALPGVHLCGTLAIGKRQIRVRKRVLVVLTIVVLFQVGLLCRRLHRSAAAAFAATTSAYQDGAHDSTALEAGDEGASTLISIASLVLPLVLPCLTAIDLILSRSSSDGSLAFRIPTAALTVLVPLFVLLELRRLQSIELPESPGTRMPDGDEGGGGLLLEARDLASWLRQPWPNSLGLCPPVDSGCGAHPAT</sequence>
<keyword evidence="5" id="KW-1185">Reference proteome</keyword>
<keyword evidence="1" id="KW-0808">Transferase</keyword>
<dbReference type="GO" id="GO:0016020">
    <property type="term" value="C:membrane"/>
    <property type="evidence" value="ECO:0007669"/>
    <property type="project" value="GOC"/>
</dbReference>
<dbReference type="Gene3D" id="3.90.550.20">
    <property type="match status" value="1"/>
</dbReference>
<proteinExistence type="predicted"/>
<keyword evidence="3" id="KW-0472">Membrane</keyword>
<gene>
    <name evidence="4" type="ORF">AB1Y20_021441</name>
</gene>
<reference evidence="4 5" key="1">
    <citation type="journal article" date="2024" name="Science">
        <title>Giant polyketide synthase enzymes in the biosynthesis of giant marine polyether toxins.</title>
        <authorList>
            <person name="Fallon T.R."/>
            <person name="Shende V.V."/>
            <person name="Wierzbicki I.H."/>
            <person name="Pendleton A.L."/>
            <person name="Watervoot N.F."/>
            <person name="Auber R.P."/>
            <person name="Gonzalez D.J."/>
            <person name="Wisecaver J.H."/>
            <person name="Moore B.S."/>
        </authorList>
    </citation>
    <scope>NUCLEOTIDE SEQUENCE [LARGE SCALE GENOMIC DNA]</scope>
    <source>
        <strain evidence="4 5">12B1</strain>
    </source>
</reference>
<dbReference type="SUPFAM" id="SSF53448">
    <property type="entry name" value="Nucleotide-diphospho-sugar transferases"/>
    <property type="match status" value="1"/>
</dbReference>
<feature type="transmembrane region" description="Helical" evidence="3">
    <location>
        <begin position="960"/>
        <end position="982"/>
    </location>
</feature>
<name>A0AB34JL83_PRYPA</name>